<comment type="caution">
    <text evidence="1">The sequence shown here is derived from an EMBL/GenBank/DDBJ whole genome shotgun (WGS) entry which is preliminary data.</text>
</comment>
<sequence>MTKQSRTSSLNDIIKIGQDCLTLDLPPSLQVEQRKLFRQTVGTDYVLKAYPDIFNHSLQNDQSERLDLVEQYIIERLEMARYNVRKRKGDFHAFGITKQEMIYAVSRWTPDYIHGFLHRFANFSQTKMTEMEIELLQAHFLHYF</sequence>
<proteinExistence type="predicted"/>
<gene>
    <name evidence="1" type="ORF">JR316_0012428</name>
</gene>
<evidence type="ECO:0000313" key="1">
    <source>
        <dbReference type="EMBL" id="KAH9475317.1"/>
    </source>
</evidence>
<keyword evidence="2" id="KW-1185">Reference proteome</keyword>
<organism evidence="1 2">
    <name type="scientific">Psilocybe cubensis</name>
    <name type="common">Psychedelic mushroom</name>
    <name type="synonym">Stropharia cubensis</name>
    <dbReference type="NCBI Taxonomy" id="181762"/>
    <lineage>
        <taxon>Eukaryota</taxon>
        <taxon>Fungi</taxon>
        <taxon>Dikarya</taxon>
        <taxon>Basidiomycota</taxon>
        <taxon>Agaricomycotina</taxon>
        <taxon>Agaricomycetes</taxon>
        <taxon>Agaricomycetidae</taxon>
        <taxon>Agaricales</taxon>
        <taxon>Agaricineae</taxon>
        <taxon>Strophariaceae</taxon>
        <taxon>Psilocybe</taxon>
    </lineage>
</organism>
<name>A0ACB8GIU0_PSICU</name>
<dbReference type="Proteomes" id="UP000664032">
    <property type="component" value="Unassembled WGS sequence"/>
</dbReference>
<dbReference type="EMBL" id="JAFIQS020000012">
    <property type="protein sequence ID" value="KAH9475317.1"/>
    <property type="molecule type" value="Genomic_DNA"/>
</dbReference>
<protein>
    <submittedName>
        <fullName evidence="1">Uncharacterized protein</fullName>
    </submittedName>
</protein>
<accession>A0ACB8GIU0</accession>
<reference evidence="1" key="1">
    <citation type="submission" date="2021-10" db="EMBL/GenBank/DDBJ databases">
        <title>Psilocybe cubensis genome.</title>
        <authorList>
            <person name="Mckernan K.J."/>
            <person name="Crawford S."/>
            <person name="Trippe A."/>
            <person name="Kane L.T."/>
            <person name="Mclaughlin S."/>
        </authorList>
    </citation>
    <scope>NUCLEOTIDE SEQUENCE</scope>
    <source>
        <strain evidence="1">MGC-MH-2018</strain>
    </source>
</reference>
<evidence type="ECO:0000313" key="2">
    <source>
        <dbReference type="Proteomes" id="UP000664032"/>
    </source>
</evidence>